<proteinExistence type="predicted"/>
<dbReference type="Gene3D" id="3.20.20.450">
    <property type="entry name" value="EAL domain"/>
    <property type="match status" value="1"/>
</dbReference>
<dbReference type="SUPFAM" id="SSF141868">
    <property type="entry name" value="EAL domain-like"/>
    <property type="match status" value="1"/>
</dbReference>
<feature type="domain" description="GGDEF" evidence="4">
    <location>
        <begin position="401"/>
        <end position="533"/>
    </location>
</feature>
<feature type="region of interest" description="Disordered" evidence="2">
    <location>
        <begin position="1"/>
        <end position="21"/>
    </location>
</feature>
<organism evidence="5 6">
    <name type="scientific">Aromatoleum petrolei</name>
    <dbReference type="NCBI Taxonomy" id="76116"/>
    <lineage>
        <taxon>Bacteria</taxon>
        <taxon>Pseudomonadati</taxon>
        <taxon>Pseudomonadota</taxon>
        <taxon>Betaproteobacteria</taxon>
        <taxon>Rhodocyclales</taxon>
        <taxon>Rhodocyclaceae</taxon>
        <taxon>Aromatoleum</taxon>
    </lineage>
</organism>
<dbReference type="SUPFAM" id="SSF55073">
    <property type="entry name" value="Nucleotide cyclase"/>
    <property type="match status" value="1"/>
</dbReference>
<protein>
    <submittedName>
        <fullName evidence="5">EAL domain-containing protein</fullName>
    </submittedName>
</protein>
<gene>
    <name evidence="5" type="ORF">GPA26_02115</name>
</gene>
<dbReference type="Pfam" id="PF13185">
    <property type="entry name" value="GAF_2"/>
    <property type="match status" value="1"/>
</dbReference>
<dbReference type="InterPro" id="IPR003018">
    <property type="entry name" value="GAF"/>
</dbReference>
<dbReference type="PANTHER" id="PTHR44757">
    <property type="entry name" value="DIGUANYLATE CYCLASE DGCP"/>
    <property type="match status" value="1"/>
</dbReference>
<dbReference type="Pfam" id="PF00990">
    <property type="entry name" value="GGDEF"/>
    <property type="match status" value="1"/>
</dbReference>
<accession>A0ABX1MKU4</accession>
<evidence type="ECO:0000259" key="4">
    <source>
        <dbReference type="PROSITE" id="PS50887"/>
    </source>
</evidence>
<dbReference type="InterPro" id="IPR000160">
    <property type="entry name" value="GGDEF_dom"/>
</dbReference>
<dbReference type="PROSITE" id="PS50887">
    <property type="entry name" value="GGDEF"/>
    <property type="match status" value="1"/>
</dbReference>
<evidence type="ECO:0000313" key="6">
    <source>
        <dbReference type="Proteomes" id="UP000652074"/>
    </source>
</evidence>
<dbReference type="NCBIfam" id="TIGR00254">
    <property type="entry name" value="GGDEF"/>
    <property type="match status" value="1"/>
</dbReference>
<dbReference type="EMBL" id="WTVR01000003">
    <property type="protein sequence ID" value="NMF87268.1"/>
    <property type="molecule type" value="Genomic_DNA"/>
</dbReference>
<name>A0ABX1MKU4_9RHOO</name>
<dbReference type="Pfam" id="PF00563">
    <property type="entry name" value="EAL"/>
    <property type="match status" value="1"/>
</dbReference>
<feature type="domain" description="EAL" evidence="3">
    <location>
        <begin position="541"/>
        <end position="794"/>
    </location>
</feature>
<dbReference type="SMART" id="SM00065">
    <property type="entry name" value="GAF"/>
    <property type="match status" value="1"/>
</dbReference>
<dbReference type="Gene3D" id="3.30.450.40">
    <property type="match status" value="1"/>
</dbReference>
<dbReference type="InterPro" id="IPR052155">
    <property type="entry name" value="Biofilm_reg_signaling"/>
</dbReference>
<dbReference type="InterPro" id="IPR043128">
    <property type="entry name" value="Rev_trsase/Diguanyl_cyclase"/>
</dbReference>
<dbReference type="CDD" id="cd01948">
    <property type="entry name" value="EAL"/>
    <property type="match status" value="1"/>
</dbReference>
<sequence>MDEQLSGSEGTAPAPSIANEPEPGRALAVLRVAHAVVRAANEESVLLRDVCRAIVDAAASPFAALTGADAENGMLPRVSSAVREAADEAVEAILAPDDSPWGRAARDALRAGRPFLVPAGNTTILAVLPLCSGPELLGTLQIAWGRGDGIGAASADLLQEAANALAYGIHMLRQADRHAAVEEALRRVNRARKTLSEANRALVRATEEHGLLQDICRIIVEDGGYRFAWVGYALHDDEKNIAVMAQHGIDRDFLDWQRVTWSDGERGHGATGVAIRTGQPSVGRNIRKEAAFAPWREEDLRRGIAAISAFPLRQGEEVLGNLTIAATEEDAFDEAEANLLGELADDLSFGIATLRLRERNREAQETIKRMAEEDALTGLPNRWRLRMRLVDEIDAARARSGPLALLVLGVNHFQEVNETLGYQQGDAMLCEVAARIRRVVHDTSGVARVGESEFAILLPHADAAAASRAAQRLLSELLEPVTIGEIMLDAGASIGIAVFPGHGTEADALIRRANVAMHQARQQGHGHALYTGGRDRECARRLALIGDLHRAIDNGEMRLYCQPKARLSSGELCGVEALVRWEHPQRGTLWPNEFISLAEHSGLISPLTDWVMQAAFRQSYVWRQDGLSVPVAVNLSARDLRDPKLIERVRNHFATWGADPGDIQFELTESALMHDPQGSLECLKRLKDLGSTLFIDDFGTGYSSLAYLQKLPVDAIKIDKSFVQDMLSNSDSDVIVRSTIDLAHDLDLEVVAEGVEDRAGWEHLSAQGCDMAQGYVISEPLRAEAFTAWRSERAWRTLPH</sequence>
<dbReference type="SMART" id="SM00267">
    <property type="entry name" value="GGDEF"/>
    <property type="match status" value="1"/>
</dbReference>
<dbReference type="InterPro" id="IPR029787">
    <property type="entry name" value="Nucleotide_cyclase"/>
</dbReference>
<evidence type="ECO:0000256" key="2">
    <source>
        <dbReference type="SAM" id="MobiDB-lite"/>
    </source>
</evidence>
<dbReference type="SMART" id="SM00052">
    <property type="entry name" value="EAL"/>
    <property type="match status" value="1"/>
</dbReference>
<evidence type="ECO:0000313" key="5">
    <source>
        <dbReference type="EMBL" id="NMF87268.1"/>
    </source>
</evidence>
<dbReference type="InterPro" id="IPR029016">
    <property type="entry name" value="GAF-like_dom_sf"/>
</dbReference>
<keyword evidence="1" id="KW-0175">Coiled coil</keyword>
<evidence type="ECO:0000259" key="3">
    <source>
        <dbReference type="PROSITE" id="PS50883"/>
    </source>
</evidence>
<dbReference type="PROSITE" id="PS50883">
    <property type="entry name" value="EAL"/>
    <property type="match status" value="1"/>
</dbReference>
<feature type="coiled-coil region" evidence="1">
    <location>
        <begin position="181"/>
        <end position="208"/>
    </location>
</feature>
<dbReference type="Proteomes" id="UP000652074">
    <property type="component" value="Unassembled WGS sequence"/>
</dbReference>
<keyword evidence="6" id="KW-1185">Reference proteome</keyword>
<dbReference type="SUPFAM" id="SSF55781">
    <property type="entry name" value="GAF domain-like"/>
    <property type="match status" value="2"/>
</dbReference>
<dbReference type="Gene3D" id="3.30.70.270">
    <property type="match status" value="1"/>
</dbReference>
<reference evidence="5 6" key="1">
    <citation type="submission" date="2019-12" db="EMBL/GenBank/DDBJ databases">
        <title>Comparative genomics gives insights into the taxonomy of the Azoarcus-Aromatoleum group and reveals separate origins of nif in the plant-associated Azoarcus and non-plant-associated Aromatoleum sub-groups.</title>
        <authorList>
            <person name="Lafos M."/>
            <person name="Maluk M."/>
            <person name="Batista M."/>
            <person name="Junghare M."/>
            <person name="Carmona M."/>
            <person name="Faoro H."/>
            <person name="Cruz L.M."/>
            <person name="Battistoni F."/>
            <person name="De Souza E."/>
            <person name="Pedrosa F."/>
            <person name="Chen W.-M."/>
            <person name="Poole P.S."/>
            <person name="Dixon R.A."/>
            <person name="James E.K."/>
        </authorList>
    </citation>
    <scope>NUCLEOTIDE SEQUENCE [LARGE SCALE GENOMIC DNA]</scope>
    <source>
        <strain evidence="5 6">ToN1</strain>
    </source>
</reference>
<evidence type="ECO:0000256" key="1">
    <source>
        <dbReference type="SAM" id="Coils"/>
    </source>
</evidence>
<dbReference type="CDD" id="cd01949">
    <property type="entry name" value="GGDEF"/>
    <property type="match status" value="1"/>
</dbReference>
<dbReference type="PANTHER" id="PTHR44757:SF2">
    <property type="entry name" value="BIOFILM ARCHITECTURE MAINTENANCE PROTEIN MBAA"/>
    <property type="match status" value="1"/>
</dbReference>
<dbReference type="InterPro" id="IPR035919">
    <property type="entry name" value="EAL_sf"/>
</dbReference>
<dbReference type="InterPro" id="IPR001633">
    <property type="entry name" value="EAL_dom"/>
</dbReference>
<comment type="caution">
    <text evidence="5">The sequence shown here is derived from an EMBL/GenBank/DDBJ whole genome shotgun (WGS) entry which is preliminary data.</text>
</comment>